<feature type="compositionally biased region" description="Polar residues" evidence="1">
    <location>
        <begin position="665"/>
        <end position="693"/>
    </location>
</feature>
<feature type="compositionally biased region" description="Low complexity" evidence="1">
    <location>
        <begin position="596"/>
        <end position="607"/>
    </location>
</feature>
<feature type="compositionally biased region" description="Polar residues" evidence="1">
    <location>
        <begin position="443"/>
        <end position="477"/>
    </location>
</feature>
<feature type="compositionally biased region" description="Low complexity" evidence="1">
    <location>
        <begin position="551"/>
        <end position="573"/>
    </location>
</feature>
<feature type="region of interest" description="Disordered" evidence="1">
    <location>
        <begin position="745"/>
        <end position="781"/>
    </location>
</feature>
<feature type="compositionally biased region" description="Low complexity" evidence="1">
    <location>
        <begin position="431"/>
        <end position="442"/>
    </location>
</feature>
<dbReference type="Proteomes" id="UP000009168">
    <property type="component" value="Unassembled WGS sequence"/>
</dbReference>
<evidence type="ECO:0000313" key="3">
    <source>
        <dbReference type="Proteomes" id="UP000009168"/>
    </source>
</evidence>
<dbReference type="RefSeq" id="XP_001019896.2">
    <property type="nucleotide sequence ID" value="XM_001019896.2"/>
</dbReference>
<feature type="compositionally biased region" description="Polar residues" evidence="1">
    <location>
        <begin position="297"/>
        <end position="320"/>
    </location>
</feature>
<feature type="compositionally biased region" description="Polar residues" evidence="1">
    <location>
        <begin position="574"/>
        <end position="592"/>
    </location>
</feature>
<dbReference type="InterPro" id="IPR011992">
    <property type="entry name" value="EF-hand-dom_pair"/>
</dbReference>
<dbReference type="PANTHER" id="PTHR35381:SF1">
    <property type="entry name" value="EF-HAND DOMAIN-CONTAINING PROTEIN"/>
    <property type="match status" value="1"/>
</dbReference>
<gene>
    <name evidence="2" type="ORF">TTHERM_00588890</name>
</gene>
<feature type="compositionally biased region" description="Low complexity" evidence="1">
    <location>
        <begin position="251"/>
        <end position="275"/>
    </location>
</feature>
<feature type="region of interest" description="Disordered" evidence="1">
    <location>
        <begin position="419"/>
        <end position="490"/>
    </location>
</feature>
<feature type="region of interest" description="Disordered" evidence="1">
    <location>
        <begin position="251"/>
        <end position="320"/>
    </location>
</feature>
<feature type="region of interest" description="Disordered" evidence="1">
    <location>
        <begin position="34"/>
        <end position="84"/>
    </location>
</feature>
<evidence type="ECO:0008006" key="4">
    <source>
        <dbReference type="Google" id="ProtNLM"/>
    </source>
</evidence>
<protein>
    <recommendedName>
        <fullName evidence="4">EF-hand domain-containing protein</fullName>
    </recommendedName>
</protein>
<dbReference type="EMBL" id="GG662637">
    <property type="protein sequence ID" value="EAR99651.2"/>
    <property type="molecule type" value="Genomic_DNA"/>
</dbReference>
<evidence type="ECO:0000313" key="2">
    <source>
        <dbReference type="EMBL" id="EAR99651.2"/>
    </source>
</evidence>
<feature type="compositionally biased region" description="Polar residues" evidence="1">
    <location>
        <begin position="122"/>
        <end position="154"/>
    </location>
</feature>
<evidence type="ECO:0000256" key="1">
    <source>
        <dbReference type="SAM" id="MobiDB-lite"/>
    </source>
</evidence>
<feature type="region of interest" description="Disordered" evidence="1">
    <location>
        <begin position="857"/>
        <end position="909"/>
    </location>
</feature>
<name>I7M8T8_TETTS</name>
<accession>I7M8T8</accession>
<keyword evidence="3" id="KW-1185">Reference proteome</keyword>
<feature type="compositionally biased region" description="Polar residues" evidence="1">
    <location>
        <begin position="341"/>
        <end position="357"/>
    </location>
</feature>
<feature type="region of interest" description="Disordered" evidence="1">
    <location>
        <begin position="334"/>
        <end position="357"/>
    </location>
</feature>
<feature type="compositionally biased region" description="Low complexity" evidence="1">
    <location>
        <begin position="898"/>
        <end position="909"/>
    </location>
</feature>
<organism evidence="2 3">
    <name type="scientific">Tetrahymena thermophila (strain SB210)</name>
    <dbReference type="NCBI Taxonomy" id="312017"/>
    <lineage>
        <taxon>Eukaryota</taxon>
        <taxon>Sar</taxon>
        <taxon>Alveolata</taxon>
        <taxon>Ciliophora</taxon>
        <taxon>Intramacronucleata</taxon>
        <taxon>Oligohymenophorea</taxon>
        <taxon>Hymenostomatida</taxon>
        <taxon>Tetrahymenina</taxon>
        <taxon>Tetrahymenidae</taxon>
        <taxon>Tetrahymena</taxon>
    </lineage>
</organism>
<feature type="compositionally biased region" description="Polar residues" evidence="1">
    <location>
        <begin position="70"/>
        <end position="83"/>
    </location>
</feature>
<feature type="region of interest" description="Disordered" evidence="1">
    <location>
        <begin position="665"/>
        <end position="702"/>
    </location>
</feature>
<feature type="compositionally biased region" description="Polar residues" evidence="1">
    <location>
        <begin position="752"/>
        <end position="776"/>
    </location>
</feature>
<reference evidence="3" key="1">
    <citation type="journal article" date="2006" name="PLoS Biol.">
        <title>Macronuclear genome sequence of the ciliate Tetrahymena thermophila, a model eukaryote.</title>
        <authorList>
            <person name="Eisen J.A."/>
            <person name="Coyne R.S."/>
            <person name="Wu M."/>
            <person name="Wu D."/>
            <person name="Thiagarajan M."/>
            <person name="Wortman J.R."/>
            <person name="Badger J.H."/>
            <person name="Ren Q."/>
            <person name="Amedeo P."/>
            <person name="Jones K.M."/>
            <person name="Tallon L.J."/>
            <person name="Delcher A.L."/>
            <person name="Salzberg S.L."/>
            <person name="Silva J.C."/>
            <person name="Haas B.J."/>
            <person name="Majoros W.H."/>
            <person name="Farzad M."/>
            <person name="Carlton J.M."/>
            <person name="Smith R.K. Jr."/>
            <person name="Garg J."/>
            <person name="Pearlman R.E."/>
            <person name="Karrer K.M."/>
            <person name="Sun L."/>
            <person name="Manning G."/>
            <person name="Elde N.C."/>
            <person name="Turkewitz A.P."/>
            <person name="Asai D.J."/>
            <person name="Wilkes D.E."/>
            <person name="Wang Y."/>
            <person name="Cai H."/>
            <person name="Collins K."/>
            <person name="Stewart B.A."/>
            <person name="Lee S.R."/>
            <person name="Wilamowska K."/>
            <person name="Weinberg Z."/>
            <person name="Ruzzo W.L."/>
            <person name="Wloga D."/>
            <person name="Gaertig J."/>
            <person name="Frankel J."/>
            <person name="Tsao C.-C."/>
            <person name="Gorovsky M.A."/>
            <person name="Keeling P.J."/>
            <person name="Waller R.F."/>
            <person name="Patron N.J."/>
            <person name="Cherry J.M."/>
            <person name="Stover N.A."/>
            <person name="Krieger C.J."/>
            <person name="del Toro C."/>
            <person name="Ryder H.F."/>
            <person name="Williamson S.C."/>
            <person name="Barbeau R.A."/>
            <person name="Hamilton E.P."/>
            <person name="Orias E."/>
        </authorList>
    </citation>
    <scope>NUCLEOTIDE SEQUENCE [LARGE SCALE GENOMIC DNA]</scope>
    <source>
        <strain evidence="3">SB210</strain>
    </source>
</reference>
<dbReference type="InParanoid" id="I7M8T8"/>
<dbReference type="eggNOG" id="ENOG502T1H9">
    <property type="taxonomic scope" value="Eukaryota"/>
</dbReference>
<feature type="region of interest" description="Disordered" evidence="1">
    <location>
        <begin position="551"/>
        <end position="607"/>
    </location>
</feature>
<feature type="compositionally biased region" description="Polar residues" evidence="1">
    <location>
        <begin position="161"/>
        <end position="173"/>
    </location>
</feature>
<proteinExistence type="predicted"/>
<feature type="compositionally biased region" description="Low complexity" evidence="1">
    <location>
        <begin position="480"/>
        <end position="490"/>
    </location>
</feature>
<dbReference type="SUPFAM" id="SSF47473">
    <property type="entry name" value="EF-hand"/>
    <property type="match status" value="1"/>
</dbReference>
<feature type="compositionally biased region" description="Polar residues" evidence="1">
    <location>
        <begin position="34"/>
        <end position="63"/>
    </location>
</feature>
<dbReference type="KEGG" id="tet:TTHERM_00588890"/>
<dbReference type="PANTHER" id="PTHR35381">
    <property type="entry name" value="EF-HAND DOMAIN-CONTAINING PROTEIN"/>
    <property type="match status" value="1"/>
</dbReference>
<feature type="compositionally biased region" description="Polar residues" evidence="1">
    <location>
        <begin position="276"/>
        <end position="285"/>
    </location>
</feature>
<feature type="compositionally biased region" description="Polar residues" evidence="1">
    <location>
        <begin position="857"/>
        <end position="897"/>
    </location>
</feature>
<feature type="region of interest" description="Disordered" evidence="1">
    <location>
        <begin position="122"/>
        <end position="175"/>
    </location>
</feature>
<sequence>MQKNLNQYQSTPSLQKNQQNFVSENQGYTHQYMKSQQDYSQNMQRQPANPNKYQSNQVSQYIQNNNNNNFAPTLTNQRTISGGQNTNYFQQQNQQVQQIDQDDYEYTYQGQNQQLNHTFSEDSNVENSQVQYPSENKENSLTNQRSNKQNSQQFEVERGSQRSQNGQDQNNQEKITKKKRTLAIITLDVGGGNSDVIQVMEGDDLNVLAKNFCLKHNLDDECIQYIIKNIQVQLEKRKQRKKEKPAVELNTNQELQNNNAQIQQQKPQTKIQQMNASKDNNSNFRKSSESPKFPGLMQSQQGSIQNNLNPQGLKQSGGFNMKHYNNQAIIDEQNQKKKRPQQPSFGQNQFFESNSPQKQKMVYDQINEEDYEDQSAVGQSGNASMPDENYEYLATNKQKVKQQSKSSNGQGYEQIPAKNAFLSPPQNNKMSAQQFSSPQSAAGTAQQFYNSNSTTNAIQSSRSGNSTFPNSNSQTGAKKSINNNNSSLNSNIYNYQEDQEEFANELEDENLRNQRELAKELLEDAGYEEMNQNSNKQGFQNNYNMMNNQYAQQQQQLQQSSQQQQIQFSGRQQTLSKSGQVPKQQMGNQLYPSQKPPQFSQLQDQQQMGGNYNNQEEFFNQVNHGYENNYDFQDQQNFNQETEQDQVQESRKKIIEQISQKLNIESRKSQQVPTNQIEKSRQGSSQLNTSNQKSSKKGSNRIQQQLEAKKEQFFNSYFSQRNVPNQSSQQNLKDQDEQDDLDNYFAKDDQNKSSGVFQDTSKSRQQTLNKETSFDSPQRHIKKSYSNNNLQQYAAEHDQAQDEEKSGAQQSYEQWQKLINQRLLNGQKVNLKVKRVSGNQNTPATSVNPVQGKVFQIQNNQPSTPSNQKKSQVFSNNQKIGSNNSISPRNLSKNKSATQLNNNPLSTSSTNINKMQQEVLSQNQVNPYEKLYIQGLQQMERRQRMFEDNLEKSKEKEIVGSTFHPSISPQSRNMKLQDGVKLEDYLILEGRKNKERKAIAALIKEEESNQECKFKPQVSVVSQKLAEHQLSQYDSNYTSIHERLYQQGLDDISSKEEWSNQQFYRIYPFNPDLGVNKDRKIPEKNQKEFVNRLINEKQEKEAKILVQRQKENEFVDKQTGQKLFHPKINKDDVYQKVSQRVDLQDQLLEEELKSRSVSPMNSKKGREVNPPRIAQLKWNELLRSNRQPEYYEPKKIGDNKGRSVTPRNMKTLNTDFEETSYIPLSSRAMGASQNMTANQEIENILNQSSLRNKRITIKSSKSKEKIQTIPTINLNKKNITPNSSNYYHASNVNQTKLHKNPSQILNNQTGLNQTNFSQTGRSKSQINLNPNQTQLQLSAISQFDNNRVFNDHKLSEKIAKLFEEFDSDGDGKINQVNIDISTTDPEILEIIQNVLFEIDEKNLTLNKSQFTQLLCSHNLIIPLKRYYAEKEDEICDEDMTDYDIIRSNISAINFQNNSYMDHSQFNNQNFSSNLLGVSKQQQNKKQSQQQQQYEDYYEQQQQQQLVQNQYQINIKNASIHSQNNNNNNSNNNNSQIIYQNSVNANNVNNLYPNSITNNIINSLNQSNNRNNVNLSKKSSKNN</sequence>
<dbReference type="OrthoDB" id="75192at2759"/>
<dbReference type="GeneID" id="7831799"/>